<accession>A0A811T9E8</accession>
<evidence type="ECO:0000259" key="1">
    <source>
        <dbReference type="Pfam" id="PF05239"/>
    </source>
</evidence>
<name>A0A811T9E8_9EURY</name>
<evidence type="ECO:0000313" key="3">
    <source>
        <dbReference type="Proteomes" id="UP000634805"/>
    </source>
</evidence>
<sequence length="86" mass="9555">MEKVFAKSMSRKSVTSMDGVELGTAVNIIINTKTGELKDLVVKPNHATDTKFKMKGNIMYIPFASVRSARDYIIIDTELAESLSEE</sequence>
<comment type="caution">
    <text evidence="2">The sequence shown here is derived from an EMBL/GenBank/DDBJ whole genome shotgun (WGS) entry which is preliminary data.</text>
</comment>
<dbReference type="SUPFAM" id="SSF50346">
    <property type="entry name" value="PRC-barrel domain"/>
    <property type="match status" value="1"/>
</dbReference>
<reference evidence="2" key="1">
    <citation type="submission" date="2020-10" db="EMBL/GenBank/DDBJ databases">
        <authorList>
            <person name="Hahn C.J."/>
            <person name="Laso-Perez R."/>
            <person name="Vulcano F."/>
            <person name="Vaziourakis K.-M."/>
            <person name="Stokke R."/>
            <person name="Steen I.H."/>
            <person name="Teske A."/>
            <person name="Boetius A."/>
            <person name="Liebeke M."/>
            <person name="Amann R."/>
            <person name="Knittel K."/>
        </authorList>
    </citation>
    <scope>NUCLEOTIDE SEQUENCE</scope>
    <source>
        <strain evidence="2">Gfbio:e3339647-f889-4370-9287-4fb5cb688e4c:AG392D22_GoMArc1</strain>
    </source>
</reference>
<evidence type="ECO:0000313" key="2">
    <source>
        <dbReference type="EMBL" id="CAD6491425.1"/>
    </source>
</evidence>
<dbReference type="InterPro" id="IPR027275">
    <property type="entry name" value="PRC-brl_dom"/>
</dbReference>
<dbReference type="Proteomes" id="UP000634805">
    <property type="component" value="Unassembled WGS sequence"/>
</dbReference>
<feature type="domain" description="PRC-barrel" evidence="1">
    <location>
        <begin position="1"/>
        <end position="77"/>
    </location>
</feature>
<gene>
    <name evidence="2" type="ORF">EMLJLAPB_00143</name>
</gene>
<protein>
    <submittedName>
        <fullName evidence="2">PRC-barrel domain protein</fullName>
    </submittedName>
</protein>
<dbReference type="Pfam" id="PF05239">
    <property type="entry name" value="PRC"/>
    <property type="match status" value="1"/>
</dbReference>
<dbReference type="EMBL" id="CAJHIS010000002">
    <property type="protein sequence ID" value="CAD6491425.1"/>
    <property type="molecule type" value="Genomic_DNA"/>
</dbReference>
<organism evidence="2 3">
    <name type="scientific">Candidatus Argoarchaeum ethanivorans</name>
    <dbReference type="NCBI Taxonomy" id="2608793"/>
    <lineage>
        <taxon>Archaea</taxon>
        <taxon>Methanobacteriati</taxon>
        <taxon>Methanobacteriota</taxon>
        <taxon>Stenosarchaea group</taxon>
        <taxon>Methanomicrobia</taxon>
        <taxon>Methanosarcinales</taxon>
        <taxon>Methanosarcinales incertae sedis</taxon>
        <taxon>GOM Arc I cluster</taxon>
        <taxon>Candidatus Argoarchaeum</taxon>
    </lineage>
</organism>
<dbReference type="InterPro" id="IPR011033">
    <property type="entry name" value="PRC_barrel-like_sf"/>
</dbReference>
<proteinExistence type="predicted"/>
<dbReference type="PANTHER" id="PTHR38137">
    <property type="entry name" value="PRC-BARREL DOMAIN PROTEIN"/>
    <property type="match status" value="1"/>
</dbReference>
<dbReference type="AlphaFoldDB" id="A0A811T9E8"/>
<dbReference type="PANTHER" id="PTHR38137:SF2">
    <property type="entry name" value="PRC-BARREL DOMAIN-CONTAINING PROTEIN"/>
    <property type="match status" value="1"/>
</dbReference>
<dbReference type="Gene3D" id="2.30.30.240">
    <property type="entry name" value="PRC-barrel domain"/>
    <property type="match status" value="1"/>
</dbReference>